<comment type="caution">
    <text evidence="2">The sequence shown here is derived from an EMBL/GenBank/DDBJ whole genome shotgun (WGS) entry which is preliminary data.</text>
</comment>
<dbReference type="Gene3D" id="1.10.630.10">
    <property type="entry name" value="Cytochrome P450"/>
    <property type="match status" value="1"/>
</dbReference>
<dbReference type="GO" id="GO:0005506">
    <property type="term" value="F:iron ion binding"/>
    <property type="evidence" value="ECO:0007669"/>
    <property type="project" value="InterPro"/>
</dbReference>
<evidence type="ECO:0000256" key="1">
    <source>
        <dbReference type="SAM" id="Phobius"/>
    </source>
</evidence>
<keyword evidence="1" id="KW-0472">Membrane</keyword>
<organism evidence="2 3">
    <name type="scientific">Quercus suber</name>
    <name type="common">Cork oak</name>
    <dbReference type="NCBI Taxonomy" id="58331"/>
    <lineage>
        <taxon>Eukaryota</taxon>
        <taxon>Viridiplantae</taxon>
        <taxon>Streptophyta</taxon>
        <taxon>Embryophyta</taxon>
        <taxon>Tracheophyta</taxon>
        <taxon>Spermatophyta</taxon>
        <taxon>Magnoliopsida</taxon>
        <taxon>eudicotyledons</taxon>
        <taxon>Gunneridae</taxon>
        <taxon>Pentapetalae</taxon>
        <taxon>rosids</taxon>
        <taxon>fabids</taxon>
        <taxon>Fagales</taxon>
        <taxon>Fagaceae</taxon>
        <taxon>Quercus</taxon>
    </lineage>
</organism>
<evidence type="ECO:0000313" key="3">
    <source>
        <dbReference type="Proteomes" id="UP000237347"/>
    </source>
</evidence>
<accession>A0AAW0LM05</accession>
<reference evidence="2 3" key="1">
    <citation type="journal article" date="2018" name="Sci. Data">
        <title>The draft genome sequence of cork oak.</title>
        <authorList>
            <person name="Ramos A.M."/>
            <person name="Usie A."/>
            <person name="Barbosa P."/>
            <person name="Barros P.M."/>
            <person name="Capote T."/>
            <person name="Chaves I."/>
            <person name="Simoes F."/>
            <person name="Abreu I."/>
            <person name="Carrasquinho I."/>
            <person name="Faro C."/>
            <person name="Guimaraes J.B."/>
            <person name="Mendonca D."/>
            <person name="Nobrega F."/>
            <person name="Rodrigues L."/>
            <person name="Saibo N.J.M."/>
            <person name="Varela M.C."/>
            <person name="Egas C."/>
            <person name="Matos J."/>
            <person name="Miguel C.M."/>
            <person name="Oliveira M.M."/>
            <person name="Ricardo C.P."/>
            <person name="Goncalves S."/>
        </authorList>
    </citation>
    <scope>NUCLEOTIDE SEQUENCE [LARGE SCALE GENOMIC DNA]</scope>
    <source>
        <strain evidence="3">cv. HL8</strain>
    </source>
</reference>
<dbReference type="PRINTS" id="PR00463">
    <property type="entry name" value="EP450I"/>
</dbReference>
<dbReference type="AlphaFoldDB" id="A0AAW0LM05"/>
<dbReference type="GO" id="GO:0004497">
    <property type="term" value="F:monooxygenase activity"/>
    <property type="evidence" value="ECO:0007669"/>
    <property type="project" value="InterPro"/>
</dbReference>
<dbReference type="InterPro" id="IPR002401">
    <property type="entry name" value="Cyt_P450_E_grp-I"/>
</dbReference>
<dbReference type="Pfam" id="PF00067">
    <property type="entry name" value="p450"/>
    <property type="match status" value="1"/>
</dbReference>
<feature type="transmembrane region" description="Helical" evidence="1">
    <location>
        <begin position="25"/>
        <end position="43"/>
    </location>
</feature>
<gene>
    <name evidence="2" type="primary">CYP76B1_1</name>
    <name evidence="2" type="ORF">CFP56_041924</name>
</gene>
<evidence type="ECO:0000313" key="2">
    <source>
        <dbReference type="EMBL" id="KAK7851421.1"/>
    </source>
</evidence>
<keyword evidence="3" id="KW-1185">Reference proteome</keyword>
<keyword evidence="1" id="KW-0812">Transmembrane</keyword>
<dbReference type="InterPro" id="IPR036396">
    <property type="entry name" value="Cyt_P450_sf"/>
</dbReference>
<keyword evidence="1" id="KW-1133">Transmembrane helix</keyword>
<dbReference type="InterPro" id="IPR001128">
    <property type="entry name" value="Cyt_P450"/>
</dbReference>
<name>A0AAW0LM05_QUESU</name>
<dbReference type="SUPFAM" id="SSF48264">
    <property type="entry name" value="Cytochrome P450"/>
    <property type="match status" value="1"/>
</dbReference>
<proteinExistence type="predicted"/>
<dbReference type="PANTHER" id="PTHR47951">
    <property type="entry name" value="OS08G0547900 PROTEIN"/>
    <property type="match status" value="1"/>
</dbReference>
<dbReference type="GO" id="GO:0016705">
    <property type="term" value="F:oxidoreductase activity, acting on paired donors, with incorporation or reduction of molecular oxygen"/>
    <property type="evidence" value="ECO:0007669"/>
    <property type="project" value="InterPro"/>
</dbReference>
<sequence>MLNRVSTMWSWWWDASNDKGGHSRATLAALVSIFALFWFLWAAKKSRKVIPPLPPGPRGLPIIGYLPFLGTELHRKFEELAGVYGPIYKVWLGQKLCVVVNSPSLVKEVVRDQDTIFCNRDPPIAALAATFGGADIAFSSYGPDWRKLRKIFVREMLSNANLKSSYTLLREEVKNSIRNVYDKIGTPIDFGELAFVTVINAMSNMLWGGTLQGEEGAKFKKLIAEQMVLFGKPNVSDLFPVLARFDLQGIERQSKKIFQWSENILDSAIEKRMNSNEGKEDGTGKFEQKKDFLQFLLELREKNDAATSISMTQVKALLWGTELELSDKFGIVAKKLKPTVAIPAPKLSKFELYTT</sequence>
<dbReference type="GO" id="GO:0020037">
    <property type="term" value="F:heme binding"/>
    <property type="evidence" value="ECO:0007669"/>
    <property type="project" value="InterPro"/>
</dbReference>
<dbReference type="Proteomes" id="UP000237347">
    <property type="component" value="Unassembled WGS sequence"/>
</dbReference>
<protein>
    <submittedName>
        <fullName evidence="2">7-ethoxycoumarin o-deethylase</fullName>
    </submittedName>
</protein>
<dbReference type="EMBL" id="PKMF04000087">
    <property type="protein sequence ID" value="KAK7851421.1"/>
    <property type="molecule type" value="Genomic_DNA"/>
</dbReference>
<dbReference type="PANTHER" id="PTHR47951:SF7">
    <property type="entry name" value="FLAVONOID 3',5'-HYDROXYLASE-LIKE ISOFORM X1"/>
    <property type="match status" value="1"/>
</dbReference>